<dbReference type="InterPro" id="IPR025315">
    <property type="entry name" value="DUF4220"/>
</dbReference>
<dbReference type="PANTHER" id="PTHR31325">
    <property type="entry name" value="OS01G0798800 PROTEIN-RELATED"/>
    <property type="match status" value="1"/>
</dbReference>
<evidence type="ECO:0000313" key="4">
    <source>
        <dbReference type="Proteomes" id="UP000095767"/>
    </source>
</evidence>
<keyword evidence="1" id="KW-0812">Transmembrane</keyword>
<gene>
    <name evidence="3" type="ORF">BAE44_0018821</name>
</gene>
<dbReference type="EMBL" id="LWDX02051600">
    <property type="protein sequence ID" value="OEL20160.1"/>
    <property type="molecule type" value="Genomic_DNA"/>
</dbReference>
<dbReference type="Pfam" id="PF13968">
    <property type="entry name" value="DUF4220"/>
    <property type="match status" value="1"/>
</dbReference>
<protein>
    <recommendedName>
        <fullName evidence="2">DUF4220 domain-containing protein</fullName>
    </recommendedName>
</protein>
<evidence type="ECO:0000256" key="1">
    <source>
        <dbReference type="SAM" id="Phobius"/>
    </source>
</evidence>
<accession>A0A1E5V4S5</accession>
<organism evidence="3 4">
    <name type="scientific">Dichanthelium oligosanthes</name>
    <dbReference type="NCBI Taxonomy" id="888268"/>
    <lineage>
        <taxon>Eukaryota</taxon>
        <taxon>Viridiplantae</taxon>
        <taxon>Streptophyta</taxon>
        <taxon>Embryophyta</taxon>
        <taxon>Tracheophyta</taxon>
        <taxon>Spermatophyta</taxon>
        <taxon>Magnoliopsida</taxon>
        <taxon>Liliopsida</taxon>
        <taxon>Poales</taxon>
        <taxon>Poaceae</taxon>
        <taxon>PACMAD clade</taxon>
        <taxon>Panicoideae</taxon>
        <taxon>Panicodae</taxon>
        <taxon>Paniceae</taxon>
        <taxon>Dichantheliinae</taxon>
        <taxon>Dichanthelium</taxon>
    </lineage>
</organism>
<name>A0A1E5V4S5_9POAL</name>
<keyword evidence="1" id="KW-1133">Transmembrane helix</keyword>
<keyword evidence="4" id="KW-1185">Reference proteome</keyword>
<dbReference type="OrthoDB" id="682798at2759"/>
<feature type="transmembrane region" description="Helical" evidence="1">
    <location>
        <begin position="14"/>
        <end position="32"/>
    </location>
</feature>
<evidence type="ECO:0000259" key="2">
    <source>
        <dbReference type="Pfam" id="PF13968"/>
    </source>
</evidence>
<feature type="domain" description="DUF4220" evidence="2">
    <location>
        <begin position="52"/>
        <end position="239"/>
    </location>
</feature>
<feature type="non-terminal residue" evidence="3">
    <location>
        <position position="359"/>
    </location>
</feature>
<proteinExistence type="predicted"/>
<reference evidence="3 4" key="1">
    <citation type="submission" date="2016-09" db="EMBL/GenBank/DDBJ databases">
        <title>The draft genome of Dichanthelium oligosanthes: A C3 panicoid grass species.</title>
        <authorList>
            <person name="Studer A.J."/>
            <person name="Schnable J.C."/>
            <person name="Brutnell T.P."/>
        </authorList>
    </citation>
    <scope>NUCLEOTIDE SEQUENCE [LARGE SCALE GENOMIC DNA]</scope>
    <source>
        <strain evidence="4">cv. Kellogg 1175</strain>
        <tissue evidence="3">Leaf</tissue>
    </source>
</reference>
<keyword evidence="1" id="KW-0472">Membrane</keyword>
<comment type="caution">
    <text evidence="3">The sequence shown here is derived from an EMBL/GenBank/DDBJ whole genome shotgun (WGS) entry which is preliminary data.</text>
</comment>
<feature type="transmembrane region" description="Helical" evidence="1">
    <location>
        <begin position="44"/>
        <end position="64"/>
    </location>
</feature>
<sequence length="359" mass="40848">MFDVRSTARWWDDWELRILILGSLCLQWFLLLATPMRRYSIPHVFRALIGLSYISSNALAIYALGTLFNRHLKAIATGSSTGGGGGTAGSKQASILELLWAPILLIHLRGQEEMATNSVEDNKQWIGDTMTFVSKVAVAMYVFYKSWPSSSDWRLLAAAILLFVIGVISFSEKPWAHNKATIDRMAAISAVIQGSERRSTWRERLDQFFEEINCFTELPLSRSTRGEVGSQRKQVALSYRDKILMVFSDMSLLAAARDLIDRNKADKVEDVLPLLPIAEKALPRLLFIAFQLIYSRASAAASPLYLLYHLLVVPILHMHRRPHALRDKRQAPLQARRREDHIHRPVPHRRAGFLRRVHP</sequence>
<feature type="transmembrane region" description="Helical" evidence="1">
    <location>
        <begin position="153"/>
        <end position="171"/>
    </location>
</feature>
<dbReference type="STRING" id="888268.A0A1E5V4S5"/>
<dbReference type="AlphaFoldDB" id="A0A1E5V4S5"/>
<dbReference type="Proteomes" id="UP000095767">
    <property type="component" value="Unassembled WGS sequence"/>
</dbReference>
<evidence type="ECO:0000313" key="3">
    <source>
        <dbReference type="EMBL" id="OEL20160.1"/>
    </source>
</evidence>